<gene>
    <name evidence="2" type="ORF">EKO22_07510</name>
</gene>
<protein>
    <submittedName>
        <fullName evidence="2">Uncharacterized protein</fullName>
    </submittedName>
</protein>
<evidence type="ECO:0000313" key="2">
    <source>
        <dbReference type="EMBL" id="QFZ92227.2"/>
    </source>
</evidence>
<name>A0AAT9JX90_SYNEL</name>
<evidence type="ECO:0000256" key="1">
    <source>
        <dbReference type="SAM" id="Coils"/>
    </source>
</evidence>
<keyword evidence="1" id="KW-0175">Coiled coil</keyword>
<dbReference type="EMBL" id="CP034671">
    <property type="protein sequence ID" value="QFZ92227.2"/>
    <property type="molecule type" value="Genomic_DNA"/>
</dbReference>
<feature type="coiled-coil region" evidence="1">
    <location>
        <begin position="166"/>
        <end position="193"/>
    </location>
</feature>
<sequence>MSAHRSPLDRIAALEAQVQQLQAALFALKHSAEATQSSPTQVGRGLEPLNIPEWSLIDTYNRSPDLLHLYAVEVNLTDEHRFSLQSPGLWWIVSLNSDLDCVLPNPQRQQRFLQSSNWQSVYEGPYELEKFFSLIRPAYLTRLKVGETWYLQASDRGLLDHHPAPRQNWQNQTNNLRRRLAVLEGRLERQTQQEEFRS</sequence>
<organism evidence="2">
    <name type="scientific">Synechococcus elongatus PCC 11802</name>
    <dbReference type="NCBI Taxonomy" id="2283154"/>
    <lineage>
        <taxon>Bacteria</taxon>
        <taxon>Bacillati</taxon>
        <taxon>Cyanobacteriota</taxon>
        <taxon>Cyanophyceae</taxon>
        <taxon>Synechococcales</taxon>
        <taxon>Synechococcaceae</taxon>
        <taxon>Synechococcus</taxon>
    </lineage>
</organism>
<dbReference type="AlphaFoldDB" id="A0AAT9JX90"/>
<reference evidence="2" key="1">
    <citation type="submission" date="2024-01" db="EMBL/GenBank/DDBJ databases">
        <title>Synechococcus elongatus PCC 11802, a close yet different native of Synechococcus elongatus PCC 11801.</title>
        <authorList>
            <person name="Jaiswal D."/>
            <person name="Sengupta A."/>
            <person name="Sengupta S."/>
            <person name="Pakrasi H.B."/>
            <person name="Wangikar P."/>
        </authorList>
    </citation>
    <scope>NUCLEOTIDE SEQUENCE</scope>
    <source>
        <strain evidence="2">PCC 11802</strain>
    </source>
</reference>
<proteinExistence type="predicted"/>
<accession>A0AAT9JX90</accession>
<dbReference type="RefSeq" id="WP_208678753.1">
    <property type="nucleotide sequence ID" value="NZ_CP034671.2"/>
</dbReference>